<protein>
    <submittedName>
        <fullName evidence="2">Uncharacterized protein</fullName>
    </submittedName>
</protein>
<reference evidence="2 3" key="1">
    <citation type="submission" date="2020-08" db="EMBL/GenBank/DDBJ databases">
        <authorList>
            <person name="Koutsovoulos G."/>
            <person name="Danchin GJ E."/>
        </authorList>
    </citation>
    <scope>NUCLEOTIDE SEQUENCE [LARGE SCALE GENOMIC DNA]</scope>
</reference>
<name>A0A6V7XP20_MELEN</name>
<dbReference type="EMBL" id="CAJEWN010001943">
    <property type="protein sequence ID" value="CAD2201032.1"/>
    <property type="molecule type" value="Genomic_DNA"/>
</dbReference>
<evidence type="ECO:0000313" key="3">
    <source>
        <dbReference type="Proteomes" id="UP000580250"/>
    </source>
</evidence>
<dbReference type="AlphaFoldDB" id="A0A6V7XP20"/>
<gene>
    <name evidence="2" type="ORF">MENT_LOCUS54557</name>
</gene>
<organism evidence="2 3">
    <name type="scientific">Meloidogyne enterolobii</name>
    <name type="common">Root-knot nematode worm</name>
    <name type="synonym">Meloidogyne mayaguensis</name>
    <dbReference type="NCBI Taxonomy" id="390850"/>
    <lineage>
        <taxon>Eukaryota</taxon>
        <taxon>Metazoa</taxon>
        <taxon>Ecdysozoa</taxon>
        <taxon>Nematoda</taxon>
        <taxon>Chromadorea</taxon>
        <taxon>Rhabditida</taxon>
        <taxon>Tylenchina</taxon>
        <taxon>Tylenchomorpha</taxon>
        <taxon>Tylenchoidea</taxon>
        <taxon>Meloidogynidae</taxon>
        <taxon>Meloidogyninae</taxon>
        <taxon>Meloidogyne</taxon>
    </lineage>
</organism>
<comment type="caution">
    <text evidence="2">The sequence shown here is derived from an EMBL/GenBank/DDBJ whole genome shotgun (WGS) entry which is preliminary data.</text>
</comment>
<evidence type="ECO:0000313" key="2">
    <source>
        <dbReference type="EMBL" id="CAD2201032.1"/>
    </source>
</evidence>
<dbReference type="OrthoDB" id="423807at2759"/>
<keyword evidence="1" id="KW-0472">Membrane</keyword>
<keyword evidence="1" id="KW-1133">Transmembrane helix</keyword>
<evidence type="ECO:0000256" key="1">
    <source>
        <dbReference type="SAM" id="Phobius"/>
    </source>
</evidence>
<keyword evidence="1" id="KW-0812">Transmembrane</keyword>
<proteinExistence type="predicted"/>
<feature type="transmembrane region" description="Helical" evidence="1">
    <location>
        <begin position="74"/>
        <end position="94"/>
    </location>
</feature>
<feature type="transmembrane region" description="Helical" evidence="1">
    <location>
        <begin position="15"/>
        <end position="36"/>
    </location>
</feature>
<dbReference type="Proteomes" id="UP000580250">
    <property type="component" value="Unassembled WGS sequence"/>
</dbReference>
<sequence>MFLTFVKNIKFRKEISTLITSFIVLICLYITFVSVLHKQFLFPFVPENNKINKTELNKQQINNSSSFEEIKNNFLSIFFLWASALIAGKVAYYARMPPLLGN</sequence>
<accession>A0A6V7XP20</accession>